<dbReference type="SUPFAM" id="SSF47336">
    <property type="entry name" value="ACP-like"/>
    <property type="match status" value="1"/>
</dbReference>
<comment type="caution">
    <text evidence="2">The sequence shown here is derived from an EMBL/GenBank/DDBJ whole genome shotgun (WGS) entry which is preliminary data.</text>
</comment>
<dbReference type="PROSITE" id="PS50075">
    <property type="entry name" value="CARRIER"/>
    <property type="match status" value="1"/>
</dbReference>
<dbReference type="EMBL" id="MGDE01000230">
    <property type="protein sequence ID" value="OGL43439.1"/>
    <property type="molecule type" value="Genomic_DNA"/>
</dbReference>
<proteinExistence type="predicted"/>
<feature type="domain" description="Carrier" evidence="1">
    <location>
        <begin position="1"/>
        <end position="78"/>
    </location>
</feature>
<protein>
    <submittedName>
        <fullName evidence="2">Acyl carrier protein</fullName>
    </submittedName>
</protein>
<evidence type="ECO:0000313" key="2">
    <source>
        <dbReference type="EMBL" id="OGL43439.1"/>
    </source>
</evidence>
<evidence type="ECO:0000313" key="3">
    <source>
        <dbReference type="Proteomes" id="UP000178797"/>
    </source>
</evidence>
<dbReference type="AlphaFoldDB" id="A0A1F7RPF4"/>
<name>A0A1F7RPF4_9BACT</name>
<gene>
    <name evidence="2" type="ORF">A2W05_00405</name>
</gene>
<sequence length="82" mass="9504">MHEKIRKFIFENFLFDADNNALDNNDSFLEKGVLDSTGVLEVINWMEETFGLQVDDVELIPENLDSVNRLADFIKRKTVTPQ</sequence>
<dbReference type="InterPro" id="IPR009081">
    <property type="entry name" value="PP-bd_ACP"/>
</dbReference>
<dbReference type="Gene3D" id="1.10.1200.10">
    <property type="entry name" value="ACP-like"/>
    <property type="match status" value="1"/>
</dbReference>
<accession>A0A1F7RPF4</accession>
<dbReference type="Pfam" id="PF00550">
    <property type="entry name" value="PP-binding"/>
    <property type="match status" value="1"/>
</dbReference>
<evidence type="ECO:0000259" key="1">
    <source>
        <dbReference type="PROSITE" id="PS50075"/>
    </source>
</evidence>
<reference evidence="2 3" key="1">
    <citation type="journal article" date="2016" name="Nat. Commun.">
        <title>Thousands of microbial genomes shed light on interconnected biogeochemical processes in an aquifer system.</title>
        <authorList>
            <person name="Anantharaman K."/>
            <person name="Brown C.T."/>
            <person name="Hug L.A."/>
            <person name="Sharon I."/>
            <person name="Castelle C.J."/>
            <person name="Probst A.J."/>
            <person name="Thomas B.C."/>
            <person name="Singh A."/>
            <person name="Wilkins M.J."/>
            <person name="Karaoz U."/>
            <person name="Brodie E.L."/>
            <person name="Williams K.H."/>
            <person name="Hubbard S.S."/>
            <person name="Banfield J.F."/>
        </authorList>
    </citation>
    <scope>NUCLEOTIDE SEQUENCE [LARGE SCALE GENOMIC DNA]</scope>
</reference>
<dbReference type="Proteomes" id="UP000178797">
    <property type="component" value="Unassembled WGS sequence"/>
</dbReference>
<dbReference type="InterPro" id="IPR036736">
    <property type="entry name" value="ACP-like_sf"/>
</dbReference>
<organism evidence="2 3">
    <name type="scientific">Candidatus Schekmanbacteria bacterium RBG_16_38_10</name>
    <dbReference type="NCBI Taxonomy" id="1817879"/>
    <lineage>
        <taxon>Bacteria</taxon>
        <taxon>Candidatus Schekmaniibacteriota</taxon>
    </lineage>
</organism>